<evidence type="ECO:0000313" key="2">
    <source>
        <dbReference type="Proteomes" id="UP000824259"/>
    </source>
</evidence>
<dbReference type="PANTHER" id="PTHR11669:SF8">
    <property type="entry name" value="DNA POLYMERASE III SUBUNIT DELTA"/>
    <property type="match status" value="1"/>
</dbReference>
<name>A0A9D2IDJ2_9BACT</name>
<accession>A0A9D2IDJ2</accession>
<reference evidence="1" key="2">
    <citation type="submission" date="2021-04" db="EMBL/GenBank/DDBJ databases">
        <authorList>
            <person name="Gilroy R."/>
        </authorList>
    </citation>
    <scope>NUCLEOTIDE SEQUENCE</scope>
    <source>
        <strain evidence="1">CHK169-11906</strain>
    </source>
</reference>
<comment type="caution">
    <text evidence="1">The sequence shown here is derived from an EMBL/GenBank/DDBJ whole genome shotgun (WGS) entry which is preliminary data.</text>
</comment>
<organism evidence="1 2">
    <name type="scientific">Candidatus Alistipes avicola</name>
    <dbReference type="NCBI Taxonomy" id="2838432"/>
    <lineage>
        <taxon>Bacteria</taxon>
        <taxon>Pseudomonadati</taxon>
        <taxon>Bacteroidota</taxon>
        <taxon>Bacteroidia</taxon>
        <taxon>Bacteroidales</taxon>
        <taxon>Rikenellaceae</taxon>
        <taxon>Alistipes</taxon>
    </lineage>
</organism>
<dbReference type="InterPro" id="IPR050238">
    <property type="entry name" value="DNA_Rep/Repair_Clamp_Loader"/>
</dbReference>
<evidence type="ECO:0000313" key="1">
    <source>
        <dbReference type="EMBL" id="HJA98786.1"/>
    </source>
</evidence>
<dbReference type="Proteomes" id="UP000824259">
    <property type="component" value="Unassembled WGS sequence"/>
</dbReference>
<protein>
    <submittedName>
        <fullName evidence="1">DNA polymerase III subunit delta</fullName>
    </submittedName>
</protein>
<dbReference type="EMBL" id="DWYR01000011">
    <property type="protein sequence ID" value="HJA98786.1"/>
    <property type="molecule type" value="Genomic_DNA"/>
</dbReference>
<dbReference type="AlphaFoldDB" id="A0A9D2IDJ2"/>
<dbReference type="SUPFAM" id="SSF52540">
    <property type="entry name" value="P-loop containing nucleoside triphosphate hydrolases"/>
    <property type="match status" value="1"/>
</dbReference>
<gene>
    <name evidence="1" type="ORF">H9779_04190</name>
</gene>
<dbReference type="GO" id="GO:0006261">
    <property type="term" value="P:DNA-templated DNA replication"/>
    <property type="evidence" value="ECO:0007669"/>
    <property type="project" value="TreeGrafter"/>
</dbReference>
<dbReference type="PANTHER" id="PTHR11669">
    <property type="entry name" value="REPLICATION FACTOR C / DNA POLYMERASE III GAMMA-TAU SUBUNIT"/>
    <property type="match status" value="1"/>
</dbReference>
<reference evidence="1" key="1">
    <citation type="journal article" date="2021" name="PeerJ">
        <title>Extensive microbial diversity within the chicken gut microbiome revealed by metagenomics and culture.</title>
        <authorList>
            <person name="Gilroy R."/>
            <person name="Ravi A."/>
            <person name="Getino M."/>
            <person name="Pursley I."/>
            <person name="Horton D.L."/>
            <person name="Alikhan N.F."/>
            <person name="Baker D."/>
            <person name="Gharbi K."/>
            <person name="Hall N."/>
            <person name="Watson M."/>
            <person name="Adriaenssens E.M."/>
            <person name="Foster-Nyarko E."/>
            <person name="Jarju S."/>
            <person name="Secka A."/>
            <person name="Antonio M."/>
            <person name="Oren A."/>
            <person name="Chaudhuri R.R."/>
            <person name="La Ragione R."/>
            <person name="Hildebrand F."/>
            <person name="Pallen M.J."/>
        </authorList>
    </citation>
    <scope>NUCLEOTIDE SEQUENCE</scope>
    <source>
        <strain evidence="1">CHK169-11906</strain>
    </source>
</reference>
<dbReference type="Gene3D" id="3.40.50.300">
    <property type="entry name" value="P-loop containing nucleotide triphosphate hydrolases"/>
    <property type="match status" value="1"/>
</dbReference>
<sequence>MRLADVVGQQELKRHLIQSVDAGRVSHAQLFSGKPGAGTLALALAYVQYLNCTDRRGDDSCGECPNCRQIASLAHPDLHFVFPVNKQGKKSGEVVLSDDFMPLWRSLVIETGGYFSAQQWYDRLDLGRTLKGVISAREADEIIRKLSFKSFSAEYKCVVIWQPEAMNEEAANKILKILEEPWEKTLFLLVSERPDLLLPTILSRVQEVAVPPLSDCDIRRQIELRGERDPEKIGTFTRLSGGDMLELGHLLAGVGDEMRRDNFELFCSLMRLSYNDKHLELMAWAEEVAQLSREGQRAFLKDMVRLLRESYLLHAGLAEISGVWGEEATFCRNFAPFVGNENIEPLIEQVETAMAQISQNGNPTIVFTHFALSVSKMIKRKR</sequence>
<dbReference type="Pfam" id="PF13177">
    <property type="entry name" value="DNA_pol3_delta2"/>
    <property type="match status" value="1"/>
</dbReference>
<dbReference type="InterPro" id="IPR027417">
    <property type="entry name" value="P-loop_NTPase"/>
</dbReference>
<proteinExistence type="predicted"/>